<proteinExistence type="predicted"/>
<reference evidence="2" key="1">
    <citation type="journal article" date="2023" name="Nat. Plants">
        <title>Single-cell RNA sequencing provides a high-resolution roadmap for understanding the multicellular compartmentation of specialized metabolism.</title>
        <authorList>
            <person name="Sun S."/>
            <person name="Shen X."/>
            <person name="Li Y."/>
            <person name="Li Y."/>
            <person name="Wang S."/>
            <person name="Li R."/>
            <person name="Zhang H."/>
            <person name="Shen G."/>
            <person name="Guo B."/>
            <person name="Wei J."/>
            <person name="Xu J."/>
            <person name="St-Pierre B."/>
            <person name="Chen S."/>
            <person name="Sun C."/>
        </authorList>
    </citation>
    <scope>NUCLEOTIDE SEQUENCE [LARGE SCALE GENOMIC DNA]</scope>
</reference>
<evidence type="ECO:0000313" key="2">
    <source>
        <dbReference type="Proteomes" id="UP001060085"/>
    </source>
</evidence>
<keyword evidence="2" id="KW-1185">Reference proteome</keyword>
<name>A0ACB9ZMV4_CATRO</name>
<sequence>MDGLVLPVEDLSSLRDAYIRWYLDITRRAGVDRWMMVIQGPPSSPTQVASFAKKVQTIICRCMVSIGSTLGCTPSQHDIQSTFPVQPSRHCPREPVLERDARGVKRGARRLPDGGARGGCPPVPPLRADKDMQTSDVEKREAPPPPGTVGSSTPHMPISYASSSDSDEHDDEQTNDVTPTQQLEFGHRVGKKITRFTPSNWP</sequence>
<evidence type="ECO:0000313" key="1">
    <source>
        <dbReference type="EMBL" id="KAI5648419.1"/>
    </source>
</evidence>
<accession>A0ACB9ZMV4</accession>
<comment type="caution">
    <text evidence="1">The sequence shown here is derived from an EMBL/GenBank/DDBJ whole genome shotgun (WGS) entry which is preliminary data.</text>
</comment>
<dbReference type="EMBL" id="CM044708">
    <property type="protein sequence ID" value="KAI5648419.1"/>
    <property type="molecule type" value="Genomic_DNA"/>
</dbReference>
<protein>
    <submittedName>
        <fullName evidence="1">Uncharacterized protein</fullName>
    </submittedName>
</protein>
<dbReference type="Proteomes" id="UP001060085">
    <property type="component" value="Linkage Group LG08"/>
</dbReference>
<organism evidence="1 2">
    <name type="scientific">Catharanthus roseus</name>
    <name type="common">Madagascar periwinkle</name>
    <name type="synonym">Vinca rosea</name>
    <dbReference type="NCBI Taxonomy" id="4058"/>
    <lineage>
        <taxon>Eukaryota</taxon>
        <taxon>Viridiplantae</taxon>
        <taxon>Streptophyta</taxon>
        <taxon>Embryophyta</taxon>
        <taxon>Tracheophyta</taxon>
        <taxon>Spermatophyta</taxon>
        <taxon>Magnoliopsida</taxon>
        <taxon>eudicotyledons</taxon>
        <taxon>Gunneridae</taxon>
        <taxon>Pentapetalae</taxon>
        <taxon>asterids</taxon>
        <taxon>lamiids</taxon>
        <taxon>Gentianales</taxon>
        <taxon>Apocynaceae</taxon>
        <taxon>Rauvolfioideae</taxon>
        <taxon>Vinceae</taxon>
        <taxon>Catharanthinae</taxon>
        <taxon>Catharanthus</taxon>
    </lineage>
</organism>
<gene>
    <name evidence="1" type="ORF">M9H77_34424</name>
</gene>